<dbReference type="InterPro" id="IPR020806">
    <property type="entry name" value="PKS_PP-bd"/>
</dbReference>
<dbReference type="SUPFAM" id="SSF51679">
    <property type="entry name" value="Bacterial luciferase-like"/>
    <property type="match status" value="1"/>
</dbReference>
<dbReference type="EMBL" id="CP017248">
    <property type="protein sequence ID" value="AOR35736.1"/>
    <property type="molecule type" value="Genomic_DNA"/>
</dbReference>
<dbReference type="InterPro" id="IPR045851">
    <property type="entry name" value="AMP-bd_C_sf"/>
</dbReference>
<dbReference type="Gene3D" id="3.90.1150.10">
    <property type="entry name" value="Aspartate Aminotransferase, domain 1"/>
    <property type="match status" value="1"/>
</dbReference>
<feature type="domain" description="Carrier" evidence="7">
    <location>
        <begin position="582"/>
        <end position="657"/>
    </location>
</feature>
<organism evidence="10 11">
    <name type="scientific">Streptomyces fodineus</name>
    <dbReference type="NCBI Taxonomy" id="1904616"/>
    <lineage>
        <taxon>Bacteria</taxon>
        <taxon>Bacillati</taxon>
        <taxon>Actinomycetota</taxon>
        <taxon>Actinomycetes</taxon>
        <taxon>Kitasatosporales</taxon>
        <taxon>Streptomycetaceae</taxon>
        <taxon>Streptomyces</taxon>
    </lineage>
</organism>
<dbReference type="GO" id="GO:0016705">
    <property type="term" value="F:oxidoreductase activity, acting on paired donors, with incorporation or reduction of molecular oxygen"/>
    <property type="evidence" value="ECO:0007669"/>
    <property type="project" value="InterPro"/>
</dbReference>
<dbReference type="InterPro" id="IPR015421">
    <property type="entry name" value="PyrdxlP-dep_Trfase_major"/>
</dbReference>
<dbReference type="GO" id="GO:0043041">
    <property type="term" value="P:amino acid activation for nonribosomal peptide biosynthetic process"/>
    <property type="evidence" value="ECO:0007669"/>
    <property type="project" value="TreeGrafter"/>
</dbReference>
<dbReference type="SUPFAM" id="SSF53901">
    <property type="entry name" value="Thiolase-like"/>
    <property type="match status" value="1"/>
</dbReference>
<gene>
    <name evidence="10" type="ORF">BFF78_35840</name>
</gene>
<dbReference type="Gene3D" id="3.30.559.10">
    <property type="entry name" value="Chloramphenicol acetyltransferase-like domain"/>
    <property type="match status" value="1"/>
</dbReference>
<dbReference type="SMART" id="SM00823">
    <property type="entry name" value="PKS_PP"/>
    <property type="match status" value="2"/>
</dbReference>
<dbReference type="Pfam" id="PF00109">
    <property type="entry name" value="ketoacyl-synt"/>
    <property type="match status" value="1"/>
</dbReference>
<dbReference type="CDD" id="cd19531">
    <property type="entry name" value="LCL_NRPS-like"/>
    <property type="match status" value="1"/>
</dbReference>
<dbReference type="CDD" id="cd01097">
    <property type="entry name" value="Tetrahydromethanopterin_reductase"/>
    <property type="match status" value="1"/>
</dbReference>
<dbReference type="SUPFAM" id="SSF53383">
    <property type="entry name" value="PLP-dependent transferases"/>
    <property type="match status" value="1"/>
</dbReference>
<dbReference type="RefSeq" id="WP_069782259.1">
    <property type="nucleotide sequence ID" value="NZ_CP017248.1"/>
</dbReference>
<dbReference type="PROSITE" id="PS52004">
    <property type="entry name" value="KS3_2"/>
    <property type="match status" value="1"/>
</dbReference>
<evidence type="ECO:0008006" key="12">
    <source>
        <dbReference type="Google" id="ProtNLM"/>
    </source>
</evidence>
<dbReference type="InterPro" id="IPR023213">
    <property type="entry name" value="CAT-like_dom_sf"/>
</dbReference>
<dbReference type="InterPro" id="IPR001242">
    <property type="entry name" value="Condensation_dom"/>
</dbReference>
<accession>A0A1D7YJL5</accession>
<dbReference type="PROSITE" id="PS50862">
    <property type="entry name" value="AA_TRNA_LIGASE_II"/>
    <property type="match status" value="1"/>
</dbReference>
<evidence type="ECO:0000256" key="3">
    <source>
        <dbReference type="ARBA" id="ARBA00022553"/>
    </source>
</evidence>
<dbReference type="Gene3D" id="3.40.47.10">
    <property type="match status" value="1"/>
</dbReference>
<dbReference type="InterPro" id="IPR042099">
    <property type="entry name" value="ANL_N_sf"/>
</dbReference>
<dbReference type="GO" id="GO:0006633">
    <property type="term" value="P:fatty acid biosynthetic process"/>
    <property type="evidence" value="ECO:0007669"/>
    <property type="project" value="InterPro"/>
</dbReference>
<evidence type="ECO:0000256" key="6">
    <source>
        <dbReference type="ARBA" id="ARBA00023315"/>
    </source>
</evidence>
<dbReference type="InterPro" id="IPR020841">
    <property type="entry name" value="PKS_Beta-ketoAc_synthase_dom"/>
</dbReference>
<dbReference type="GO" id="GO:0008483">
    <property type="term" value="F:transaminase activity"/>
    <property type="evidence" value="ECO:0007669"/>
    <property type="project" value="InterPro"/>
</dbReference>
<dbReference type="InterPro" id="IPR015422">
    <property type="entry name" value="PyrdxlP-dep_Trfase_small"/>
</dbReference>
<dbReference type="Gene3D" id="3.40.640.10">
    <property type="entry name" value="Type I PLP-dependent aspartate aminotransferase-like (Major domain)"/>
    <property type="match status" value="1"/>
</dbReference>
<dbReference type="PROSITE" id="PS00606">
    <property type="entry name" value="KS3_1"/>
    <property type="match status" value="1"/>
</dbReference>
<dbReference type="InterPro" id="IPR020845">
    <property type="entry name" value="AMP-binding_CS"/>
</dbReference>
<dbReference type="InterPro" id="IPR015424">
    <property type="entry name" value="PyrdxlP-dep_Trfase"/>
</dbReference>
<dbReference type="InterPro" id="IPR011251">
    <property type="entry name" value="Luciferase-like_dom"/>
</dbReference>
<name>A0A1D7YJL5_9ACTN</name>
<dbReference type="NCBIfam" id="TIGR01733">
    <property type="entry name" value="AA-adenyl-dom"/>
    <property type="match status" value="1"/>
</dbReference>
<dbReference type="KEGG" id="spun:BFF78_35840"/>
<dbReference type="GO" id="GO:0004315">
    <property type="term" value="F:3-oxoacyl-[acyl-carrier-protein] synthase activity"/>
    <property type="evidence" value="ECO:0007669"/>
    <property type="project" value="InterPro"/>
</dbReference>
<dbReference type="Pfam" id="PF00668">
    <property type="entry name" value="Condensation"/>
    <property type="match status" value="1"/>
</dbReference>
<dbReference type="InterPro" id="IPR024011">
    <property type="entry name" value="Biosynth_lucif-like_mOase_dom"/>
</dbReference>
<dbReference type="GO" id="GO:0031177">
    <property type="term" value="F:phosphopantetheine binding"/>
    <property type="evidence" value="ECO:0007669"/>
    <property type="project" value="InterPro"/>
</dbReference>
<evidence type="ECO:0000313" key="10">
    <source>
        <dbReference type="EMBL" id="AOR35736.1"/>
    </source>
</evidence>
<dbReference type="Gene3D" id="1.10.1240.100">
    <property type="match status" value="1"/>
</dbReference>
<dbReference type="GO" id="GO:0009239">
    <property type="term" value="P:enterobactin biosynthetic process"/>
    <property type="evidence" value="ECO:0007669"/>
    <property type="project" value="TreeGrafter"/>
</dbReference>
<evidence type="ECO:0000313" key="11">
    <source>
        <dbReference type="Proteomes" id="UP000094960"/>
    </source>
</evidence>
<dbReference type="InterPro" id="IPR016039">
    <property type="entry name" value="Thiolase-like"/>
</dbReference>
<dbReference type="CDD" id="cd05930">
    <property type="entry name" value="A_NRPS"/>
    <property type="match status" value="1"/>
</dbReference>
<dbReference type="Pfam" id="PF00501">
    <property type="entry name" value="AMP-binding"/>
    <property type="match status" value="1"/>
</dbReference>
<keyword evidence="6" id="KW-0012">Acyltransferase</keyword>
<dbReference type="Pfam" id="PF00296">
    <property type="entry name" value="Bac_luciferase"/>
    <property type="match status" value="1"/>
</dbReference>
<dbReference type="SUPFAM" id="SSF52777">
    <property type="entry name" value="CoA-dependent acyltransferases"/>
    <property type="match status" value="2"/>
</dbReference>
<dbReference type="Gene3D" id="3.20.20.30">
    <property type="entry name" value="Luciferase-like domain"/>
    <property type="match status" value="1"/>
</dbReference>
<dbReference type="Gene3D" id="3.30.300.30">
    <property type="match status" value="1"/>
</dbReference>
<dbReference type="Pfam" id="PF00550">
    <property type="entry name" value="PP-binding"/>
    <property type="match status" value="2"/>
</dbReference>
<dbReference type="GO" id="GO:0030170">
    <property type="term" value="F:pyridoxal phosphate binding"/>
    <property type="evidence" value="ECO:0007669"/>
    <property type="project" value="InterPro"/>
</dbReference>
<dbReference type="InterPro" id="IPR018201">
    <property type="entry name" value="Ketoacyl_synth_AS"/>
</dbReference>
<evidence type="ECO:0000259" key="9">
    <source>
        <dbReference type="PROSITE" id="PS52004"/>
    </source>
</evidence>
<dbReference type="PROSITE" id="PS00455">
    <property type="entry name" value="AMP_BINDING"/>
    <property type="match status" value="1"/>
</dbReference>
<dbReference type="PANTHER" id="PTHR45527:SF1">
    <property type="entry name" value="FATTY ACID SYNTHASE"/>
    <property type="match status" value="1"/>
</dbReference>
<dbReference type="CDD" id="cd00833">
    <property type="entry name" value="PKS"/>
    <property type="match status" value="1"/>
</dbReference>
<evidence type="ECO:0000259" key="8">
    <source>
        <dbReference type="PROSITE" id="PS50862"/>
    </source>
</evidence>
<feature type="domain" description="Ketosynthase family 3 (KS3)" evidence="9">
    <location>
        <begin position="3"/>
        <end position="432"/>
    </location>
</feature>
<protein>
    <recommendedName>
        <fullName evidence="12">Non-ribosomal peptide synthetase</fullName>
    </recommendedName>
</protein>
<dbReference type="SMART" id="SM00825">
    <property type="entry name" value="PKS_KS"/>
    <property type="match status" value="1"/>
</dbReference>
<keyword evidence="3" id="KW-0597">Phosphoprotein</keyword>
<dbReference type="PROSITE" id="PS50075">
    <property type="entry name" value="CARRIER"/>
    <property type="match status" value="2"/>
</dbReference>
<evidence type="ECO:0000256" key="1">
    <source>
        <dbReference type="ARBA" id="ARBA00001957"/>
    </source>
</evidence>
<reference evidence="11" key="1">
    <citation type="submission" date="2016-09" db="EMBL/GenBank/DDBJ databases">
        <title>Streptomyces puniciscabiei strain:TW1S1 Genome sequencing and assembly.</title>
        <authorList>
            <person name="Kim M.-K."/>
            <person name="Kim S.B."/>
        </authorList>
    </citation>
    <scope>NUCLEOTIDE SEQUENCE [LARGE SCALE GENOMIC DNA]</scope>
    <source>
        <strain evidence="11">TW1S1</strain>
    </source>
</reference>
<feature type="domain" description="Aminoacyl-transfer RNA synthetases class-II family profile" evidence="8">
    <location>
        <begin position="1079"/>
        <end position="1531"/>
    </location>
</feature>
<dbReference type="InterPro" id="IPR009081">
    <property type="entry name" value="PP-bd_ACP"/>
</dbReference>
<dbReference type="SUPFAM" id="SSF56801">
    <property type="entry name" value="Acetyl-CoA synthetase-like"/>
    <property type="match status" value="1"/>
</dbReference>
<dbReference type="InterPro" id="IPR014031">
    <property type="entry name" value="Ketoacyl_synth_C"/>
</dbReference>
<dbReference type="InterPro" id="IPR036736">
    <property type="entry name" value="ACP-like_sf"/>
</dbReference>
<dbReference type="InterPro" id="IPR000873">
    <property type="entry name" value="AMP-dep_synth/lig_dom"/>
</dbReference>
<keyword evidence="4" id="KW-0808">Transferase</keyword>
<dbReference type="NCBIfam" id="TIGR04020">
    <property type="entry name" value="seco_metab_LLM"/>
    <property type="match status" value="1"/>
</dbReference>
<dbReference type="InterPro" id="IPR036661">
    <property type="entry name" value="Luciferase-like_sf"/>
</dbReference>
<proteinExistence type="predicted"/>
<dbReference type="Pfam" id="PF00202">
    <property type="entry name" value="Aminotran_3"/>
    <property type="match status" value="1"/>
</dbReference>
<dbReference type="InterPro" id="IPR006195">
    <property type="entry name" value="aa-tRNA-synth_II"/>
</dbReference>
<feature type="domain" description="Carrier" evidence="7">
    <location>
        <begin position="2458"/>
        <end position="2533"/>
    </location>
</feature>
<keyword evidence="5" id="KW-0663">Pyridoxal phosphate</keyword>
<dbReference type="InterPro" id="IPR010071">
    <property type="entry name" value="AA_adenyl_dom"/>
</dbReference>
<evidence type="ECO:0000256" key="2">
    <source>
        <dbReference type="ARBA" id="ARBA00022450"/>
    </source>
</evidence>
<evidence type="ECO:0000256" key="4">
    <source>
        <dbReference type="ARBA" id="ARBA00022679"/>
    </source>
</evidence>
<sequence>MWAHRIAIIGMSLRFPGADTPERLWADIAAGTSRVRRFTDAELAAAGISEAERRAPDFVGVSGVLPGADRFDAEFFGMSAREAAMTDPQHRLFLECCYHALEDGGYPDTGATVGVYASTGYRLHSLHSYLANNIVAAGLEPGWVAAKQAQVGNYGDYAATQAAFRLGLTGPAINVATACSSSLVAVHLACQALLLGEADLALAGSSALHFPQVTGHRHVKGSTMSPTGVLRAFDADADGTVAGNGAAVVLLKRLDRALADGDTVHAVILGSGVSNDGAAKAGFAAPSAIGQRDAVLRAVTAAGVPVTSIGYLEAHGTGTRKGDPIEFDGLTRAFRRHTDRVGFCAIGTTKPRIGHLDSCAGMAGLISAVLALRHGVIPPLVNFTRPNPALELATSPFTLAAESRSWPVPGPRRAGVHSVGMGGTNAHVILEQAPDRPVSAGKPPPDLIPLSARDPEALADYAAAIRDHLRGNPDTRMADLVTTLASGRRHFAHRLAIPGRSVEELLGALDKYLAGSPDDSCTDGAATLAQAYRRGDDLDWDALLADCGGGRIPLPHYPFRPARHWVGQPLTNDTTEVAMPDQGTLDRVLELTARHLGHDAVEMTPDRSLVDLGADSLQLIGVQLDLQGEFGVEIGMAELLDVARTPRLIADLIAERGASVDAPEPPVEQPAPVVEQLAPPVEQLVPPVEQAAPPVEQAALVVEPPAVHGPRVTVAADSGMATTQQQHDHVADLTLRLTERTRTSKERTQRHRAVLADSRAVVGFRAPTKEMRYLVEGRSAKGARLVDVDGNDYVDITMGFGALFLGHEPECVTDAVRRHLSDGLRFGLRSADTGETAALLAELTGMQRVAFAGTGTEANSAALRLARAATGRTKVVMFRGSYHGHIDSVLGRPSGRTTVPVSAGIPASAVAELIILEYGDPRSLQAIEEQADTIAAVLVEPVQCRNPSLRPKEFVRGLRALTSKHGIVLVFDEMLTGLRPHPGGAQHYYGVAADLATYGKALGNGFPIGAIAGRADILDHVDGGFWRYGDDSGPQRETVFFGGTHMQHPISMAAARALLTHLKQEGPVLQAAVNARTDRLAAELNQFFTDEDFPLRLDHFGSMFRFSHRADMELLYHHLLLRGVHVWEWRSFYLSTAHTDDDVEQVAEAVRDSLRELRDAGFFPTAKPRTAPVERDRPAPNFSVYFFGDSAESGESPNKYDLITDAARFADEHDFHALWLPERHFHSFGGLFPNPSVLAASLAGQTRRIRLNSGSIVLPLHDPVRIAEEWSMVDNLSGGRIGLGFGTGWHSEDFTLHPDRFERRREIAFEHLAELRRLWAGEPVRRRSGTGAEIDVRVHPRPVQERPPMWLATTGRPESFEQAGRLDMGVLTNLMSQTVEQLAENIGHYRAARLAAGLDPDAGQVTVLLHTYLADDHATARADALEPMVRYLRSSLLLRSAAGASGRSAEHLAAAGSADLEALFRHAYDRYCDQRALIGTPDSCAGLVARLNEVGVSEIAALVDFGMSAEQVAAGLVRLDRLRSATRERRPAESSGPATAAQRRVWLACQLTGASAYNEVQAVRLRGPLSVQSLRTALKGLVDRHPGLRVVFRPDNSDQGLRQVVLDRLEVPVEVSDHHGRDADEAIAEVIKEESRRVYDLARGLLFSPRLLRLSDQDHAFVYGIHHLITDAHSAGLIVKDLQELYRAAVAGEAPRFSSPGGSPLDADHPAPEPAHLGWWREHLGTESAAAQQPTDWPRAGAVGGSGGSVTAWFTPQRTAAVQEWSSAQGVTLFATLLTAWRVVLRRFSGQDDFVVGVPFGHRTPRTGNTVGFFVSLLPLRARLTDDTGIDEAVRRARDVVLAAGEHTNIDLDALMAEASPAPGSARPLMPVSIDLGAEALPGIELPGVLAEPVGVGTGSSPLELALSVVRTGSGLRLSIRYDAGLYAESTARRYLDQFQLVLDALADGSATRIGDLPLTTTEDDKELWTIGSGRPAVPRYRVLNPVRHPRLVDAAGHHDEHELRAAADGVTARLADLGARRGDVVALALPRGHDFAAAVLGAVGAGAAYLPLDPSQPTARLAAMIADSEPVALICAPDFDPALARDVPRFQAAPGNPQETVAATAEDLLCLLHTSGSTGKPKGVMLEHGNVAATLSVFLDRLDITEDDRLSWYSAPGFDLGHIELWPALMTGAELHVVPDEIRLDPPALVEWFVRNRITVASLPTAVGEAVLAQPWPADAALRVLCVGGERLNSRPRKDIPFTVFNIYGPTECSVFCTWSEVSADGVGSPALGGPNPGLRLVVRDPAGRVLPPGAVGELHVGGPQVARGYHGDPVLTGSRFSADDTGSRWYRTGDLVRWRADGELDFVGRADDQVQIRGVRVEPAEVTAAVRTLPGVRDARVLRSTDEATGRDLLSCHVLAEPSAVDGVDGVELARRWRAGLAELLPRPMVPERWQVVDELPLNPNGKWNGAEDDNTAGDRIAEFVRAEWAEVLGVSGFDDHARFFDLGGHSLNAIVLLGRVRERLEVPYSLTEFFNDPTVAGMVTRLSGDGRVRGEL</sequence>
<dbReference type="SUPFAM" id="SSF47336">
    <property type="entry name" value="ACP-like"/>
    <property type="match status" value="2"/>
</dbReference>
<dbReference type="Gene3D" id="3.30.559.30">
    <property type="entry name" value="Nonribosomal peptide synthetase, condensation domain"/>
    <property type="match status" value="1"/>
</dbReference>
<keyword evidence="11" id="KW-1185">Reference proteome</keyword>
<dbReference type="Gene3D" id="3.40.50.12780">
    <property type="entry name" value="N-terminal domain of ligase-like"/>
    <property type="match status" value="1"/>
</dbReference>
<dbReference type="GO" id="GO:0009366">
    <property type="term" value="C:enterobactin synthetase complex"/>
    <property type="evidence" value="ECO:0007669"/>
    <property type="project" value="TreeGrafter"/>
</dbReference>
<dbReference type="Gene3D" id="1.10.1200.10">
    <property type="entry name" value="ACP-like"/>
    <property type="match status" value="2"/>
</dbReference>
<evidence type="ECO:0000256" key="5">
    <source>
        <dbReference type="ARBA" id="ARBA00022898"/>
    </source>
</evidence>
<dbReference type="Pfam" id="PF22621">
    <property type="entry name" value="CurL-like_PKS_C"/>
    <property type="match status" value="1"/>
</dbReference>
<dbReference type="GO" id="GO:0047527">
    <property type="term" value="F:2,3-dihydroxybenzoate-serine ligase activity"/>
    <property type="evidence" value="ECO:0007669"/>
    <property type="project" value="TreeGrafter"/>
</dbReference>
<keyword evidence="2" id="KW-0596">Phosphopantetheine</keyword>
<dbReference type="Pfam" id="PF02801">
    <property type="entry name" value="Ketoacyl-synt_C"/>
    <property type="match status" value="1"/>
</dbReference>
<dbReference type="InterPro" id="IPR014030">
    <property type="entry name" value="Ketoacyl_synth_N"/>
</dbReference>
<comment type="cofactor">
    <cofactor evidence="1">
        <name>pantetheine 4'-phosphate</name>
        <dbReference type="ChEBI" id="CHEBI:47942"/>
    </cofactor>
</comment>
<dbReference type="InterPro" id="IPR005814">
    <property type="entry name" value="Aminotrans_3"/>
</dbReference>
<evidence type="ECO:0000259" key="7">
    <source>
        <dbReference type="PROSITE" id="PS50075"/>
    </source>
</evidence>
<dbReference type="Proteomes" id="UP000094960">
    <property type="component" value="Chromosome"/>
</dbReference>
<dbReference type="PANTHER" id="PTHR45527">
    <property type="entry name" value="NONRIBOSOMAL PEPTIDE SYNTHETASE"/>
    <property type="match status" value="1"/>
</dbReference>
<dbReference type="GO" id="GO:0005829">
    <property type="term" value="C:cytosol"/>
    <property type="evidence" value="ECO:0007669"/>
    <property type="project" value="TreeGrafter"/>
</dbReference>